<gene>
    <name evidence="11" type="ORF">KDAU_06660</name>
</gene>
<dbReference type="InterPro" id="IPR015424">
    <property type="entry name" value="PyrdxlP-dep_Trfase"/>
</dbReference>
<dbReference type="InterPro" id="IPR050106">
    <property type="entry name" value="HistidinolP_aminotransfase"/>
</dbReference>
<evidence type="ECO:0000313" key="11">
    <source>
        <dbReference type="EMBL" id="GCE03337.1"/>
    </source>
</evidence>
<evidence type="ECO:0000259" key="10">
    <source>
        <dbReference type="Pfam" id="PF00155"/>
    </source>
</evidence>
<keyword evidence="8" id="KW-0368">Histidine biosynthesis</keyword>
<dbReference type="Pfam" id="PF00155">
    <property type="entry name" value="Aminotran_1_2"/>
    <property type="match status" value="1"/>
</dbReference>
<accession>A0A401Z8Y5</accession>
<comment type="caution">
    <text evidence="11">The sequence shown here is derived from an EMBL/GenBank/DDBJ whole genome shotgun (WGS) entry which is preliminary data.</text>
</comment>
<comment type="pathway">
    <text evidence="1">Amino-acid biosynthesis; L-histidine biosynthesis; L-histidine from 5-phospho-alpha-D-ribose 1-diphosphate: step 7/9.</text>
</comment>
<protein>
    <recommendedName>
        <fullName evidence="3">histidinol-phosphate transaminase</fullName>
        <ecNumber evidence="3">2.6.1.9</ecNumber>
    </recommendedName>
</protein>
<dbReference type="EC" id="2.6.1.9" evidence="3"/>
<dbReference type="RefSeq" id="WP_126594626.1">
    <property type="nucleotide sequence ID" value="NZ_BIFQ01000001.1"/>
</dbReference>
<organism evidence="11 12">
    <name type="scientific">Dictyobacter aurantiacus</name>
    <dbReference type="NCBI Taxonomy" id="1936993"/>
    <lineage>
        <taxon>Bacteria</taxon>
        <taxon>Bacillati</taxon>
        <taxon>Chloroflexota</taxon>
        <taxon>Ktedonobacteria</taxon>
        <taxon>Ktedonobacterales</taxon>
        <taxon>Dictyobacteraceae</taxon>
        <taxon>Dictyobacter</taxon>
    </lineage>
</organism>
<evidence type="ECO:0000256" key="6">
    <source>
        <dbReference type="ARBA" id="ARBA00022679"/>
    </source>
</evidence>
<dbReference type="InterPro" id="IPR015422">
    <property type="entry name" value="PyrdxlP-dep_Trfase_small"/>
</dbReference>
<comment type="catalytic activity">
    <reaction evidence="9">
        <text>L-histidinol phosphate + 2-oxoglutarate = 3-(imidazol-4-yl)-2-oxopropyl phosphate + L-glutamate</text>
        <dbReference type="Rhea" id="RHEA:23744"/>
        <dbReference type="ChEBI" id="CHEBI:16810"/>
        <dbReference type="ChEBI" id="CHEBI:29985"/>
        <dbReference type="ChEBI" id="CHEBI:57766"/>
        <dbReference type="ChEBI" id="CHEBI:57980"/>
        <dbReference type="EC" id="2.6.1.9"/>
    </reaction>
</comment>
<keyword evidence="7" id="KW-0663">Pyridoxal phosphate</keyword>
<dbReference type="GO" id="GO:0000105">
    <property type="term" value="P:L-histidine biosynthetic process"/>
    <property type="evidence" value="ECO:0007669"/>
    <property type="project" value="UniProtKB-KW"/>
</dbReference>
<dbReference type="EMBL" id="BIFQ01000001">
    <property type="protein sequence ID" value="GCE03337.1"/>
    <property type="molecule type" value="Genomic_DNA"/>
</dbReference>
<keyword evidence="5" id="KW-0028">Amino-acid biosynthesis</keyword>
<evidence type="ECO:0000256" key="9">
    <source>
        <dbReference type="ARBA" id="ARBA00047481"/>
    </source>
</evidence>
<reference evidence="12" key="1">
    <citation type="submission" date="2018-12" db="EMBL/GenBank/DDBJ databases">
        <title>Tengunoibacter tsumagoiensis gen. nov., sp. nov., Dictyobacter kobayashii sp. nov., D. alpinus sp. nov., and D. joshuensis sp. nov. and description of Dictyobacteraceae fam. nov. within the order Ktedonobacterales isolated from Tengu-no-mugimeshi.</title>
        <authorList>
            <person name="Wang C.M."/>
            <person name="Zheng Y."/>
            <person name="Sakai Y."/>
            <person name="Toyoda A."/>
            <person name="Minakuchi Y."/>
            <person name="Abe K."/>
            <person name="Yokota A."/>
            <person name="Yabe S."/>
        </authorList>
    </citation>
    <scope>NUCLEOTIDE SEQUENCE [LARGE SCALE GENOMIC DNA]</scope>
    <source>
        <strain evidence="12">S-27</strain>
    </source>
</reference>
<evidence type="ECO:0000256" key="5">
    <source>
        <dbReference type="ARBA" id="ARBA00022605"/>
    </source>
</evidence>
<dbReference type="OrthoDB" id="9813612at2"/>
<feature type="domain" description="Aminotransferase class I/classII large" evidence="10">
    <location>
        <begin position="30"/>
        <end position="363"/>
    </location>
</feature>
<keyword evidence="6 11" id="KW-0808">Transferase</keyword>
<dbReference type="InterPro" id="IPR015421">
    <property type="entry name" value="PyrdxlP-dep_Trfase_major"/>
</dbReference>
<evidence type="ECO:0000256" key="7">
    <source>
        <dbReference type="ARBA" id="ARBA00022898"/>
    </source>
</evidence>
<dbReference type="CDD" id="cd00609">
    <property type="entry name" value="AAT_like"/>
    <property type="match status" value="1"/>
</dbReference>
<dbReference type="PANTHER" id="PTHR43643">
    <property type="entry name" value="HISTIDINOL-PHOSPHATE AMINOTRANSFERASE 2"/>
    <property type="match status" value="1"/>
</dbReference>
<evidence type="ECO:0000256" key="4">
    <source>
        <dbReference type="ARBA" id="ARBA00022576"/>
    </source>
</evidence>
<dbReference type="PANTHER" id="PTHR43643:SF6">
    <property type="entry name" value="HISTIDINOL-PHOSPHATE AMINOTRANSFERASE"/>
    <property type="match status" value="1"/>
</dbReference>
<dbReference type="GO" id="GO:0030170">
    <property type="term" value="F:pyridoxal phosphate binding"/>
    <property type="evidence" value="ECO:0007669"/>
    <property type="project" value="InterPro"/>
</dbReference>
<name>A0A401Z8Y5_9CHLR</name>
<evidence type="ECO:0000256" key="2">
    <source>
        <dbReference type="ARBA" id="ARBA00007970"/>
    </source>
</evidence>
<evidence type="ECO:0000256" key="1">
    <source>
        <dbReference type="ARBA" id="ARBA00005011"/>
    </source>
</evidence>
<dbReference type="Gene3D" id="3.90.1150.10">
    <property type="entry name" value="Aspartate Aminotransferase, domain 1"/>
    <property type="match status" value="1"/>
</dbReference>
<dbReference type="SUPFAM" id="SSF53383">
    <property type="entry name" value="PLP-dependent transferases"/>
    <property type="match status" value="1"/>
</dbReference>
<comment type="similarity">
    <text evidence="2">Belongs to the class-II pyridoxal-phosphate-dependent aminotransferase family. Histidinol-phosphate aminotransferase subfamily.</text>
</comment>
<dbReference type="InterPro" id="IPR004839">
    <property type="entry name" value="Aminotransferase_I/II_large"/>
</dbReference>
<dbReference type="Proteomes" id="UP000287224">
    <property type="component" value="Unassembled WGS sequence"/>
</dbReference>
<keyword evidence="12" id="KW-1185">Reference proteome</keyword>
<keyword evidence="4 11" id="KW-0032">Aminotransferase</keyword>
<dbReference type="AlphaFoldDB" id="A0A401Z8Y5"/>
<dbReference type="Gene3D" id="3.40.640.10">
    <property type="entry name" value="Type I PLP-dependent aspartate aminotransferase-like (Major domain)"/>
    <property type="match status" value="1"/>
</dbReference>
<evidence type="ECO:0000256" key="8">
    <source>
        <dbReference type="ARBA" id="ARBA00023102"/>
    </source>
</evidence>
<evidence type="ECO:0000313" key="12">
    <source>
        <dbReference type="Proteomes" id="UP000287224"/>
    </source>
</evidence>
<dbReference type="GO" id="GO:0004400">
    <property type="term" value="F:histidinol-phosphate transaminase activity"/>
    <property type="evidence" value="ECO:0007669"/>
    <property type="project" value="UniProtKB-EC"/>
</dbReference>
<proteinExistence type="inferred from homology"/>
<evidence type="ECO:0000256" key="3">
    <source>
        <dbReference type="ARBA" id="ARBA00012748"/>
    </source>
</evidence>
<sequence>MSDAIHPSSRAIHGAIDYAELEQLGLQADDVLDFSVNSNPYGPSPRVRIALNDVVLDRYPDRECRQLRRAIVQHELVAAGLSIDTLVCGNGSSELIWAIARAFLSAGETTALLNPTFGEYAAASRVTGASIIDYRTCEVDDFQLNIEHCCNWLYEQRPRLVWLCNPNNPTGGWLGREQVLALLAACQRLNALLIVDESYWHFLWPNDAFSAIEFLHSSYMHHILVLRSLTKDFALAGVRLGYVVGAVEQIRCIQEQLPAWNVSAVAAAAGEAALADRSYLQDCMLRLIEERHAFFEALRSSGWRVIPSRTHFCLLEAGSAWSVRQQLLRRGLLVRDCSSFGLPQFIRVATRPQADWSRLVEALKEVMKIC</sequence>